<name>A0A0G0M476_9BACT</name>
<evidence type="ECO:0000313" key="1">
    <source>
        <dbReference type="EMBL" id="KKQ98993.1"/>
    </source>
</evidence>
<reference evidence="1 2" key="1">
    <citation type="journal article" date="2015" name="Nature">
        <title>rRNA introns, odd ribosomes, and small enigmatic genomes across a large radiation of phyla.</title>
        <authorList>
            <person name="Brown C.T."/>
            <person name="Hug L.A."/>
            <person name="Thomas B.C."/>
            <person name="Sharon I."/>
            <person name="Castelle C.J."/>
            <person name="Singh A."/>
            <person name="Wilkins M.J."/>
            <person name="Williams K.H."/>
            <person name="Banfield J.F."/>
        </authorList>
    </citation>
    <scope>NUCLEOTIDE SEQUENCE [LARGE SCALE GENOMIC DNA]</scope>
</reference>
<comment type="caution">
    <text evidence="1">The sequence shown here is derived from an EMBL/GenBank/DDBJ whole genome shotgun (WGS) entry which is preliminary data.</text>
</comment>
<dbReference type="AlphaFoldDB" id="A0A0G0M476"/>
<protein>
    <submittedName>
        <fullName evidence="1">Uncharacterized protein</fullName>
    </submittedName>
</protein>
<sequence>MTQQTNKQPDWEKKLNKFIGWDSKFGLHISDGIDSCSGTDEEQEKMAKQWLIKFISKNFISKEKLVREINSKRHTRCMPTKDGKGCQHNELLFDLLELIKK</sequence>
<dbReference type="EMBL" id="LBWB01000029">
    <property type="protein sequence ID" value="KKQ98993.1"/>
    <property type="molecule type" value="Genomic_DNA"/>
</dbReference>
<gene>
    <name evidence="1" type="ORF">UT24_C0029G0005</name>
</gene>
<accession>A0A0G0M476</accession>
<proteinExistence type="predicted"/>
<dbReference type="STRING" id="1618574.UT24_C0029G0005"/>
<dbReference type="Proteomes" id="UP000033881">
    <property type="component" value="Unassembled WGS sequence"/>
</dbReference>
<organism evidence="1 2">
    <name type="scientific">Candidatus Woesebacteria bacterium GW2011_GWB1_39_12</name>
    <dbReference type="NCBI Taxonomy" id="1618574"/>
    <lineage>
        <taxon>Bacteria</taxon>
        <taxon>Candidatus Woeseibacteriota</taxon>
    </lineage>
</organism>
<evidence type="ECO:0000313" key="2">
    <source>
        <dbReference type="Proteomes" id="UP000033881"/>
    </source>
</evidence>